<organism evidence="1 2">
    <name type="scientific">Portunus trituberculatus</name>
    <name type="common">Swimming crab</name>
    <name type="synonym">Neptunus trituberculatus</name>
    <dbReference type="NCBI Taxonomy" id="210409"/>
    <lineage>
        <taxon>Eukaryota</taxon>
        <taxon>Metazoa</taxon>
        <taxon>Ecdysozoa</taxon>
        <taxon>Arthropoda</taxon>
        <taxon>Crustacea</taxon>
        <taxon>Multicrustacea</taxon>
        <taxon>Malacostraca</taxon>
        <taxon>Eumalacostraca</taxon>
        <taxon>Eucarida</taxon>
        <taxon>Decapoda</taxon>
        <taxon>Pleocyemata</taxon>
        <taxon>Brachyura</taxon>
        <taxon>Eubrachyura</taxon>
        <taxon>Portunoidea</taxon>
        <taxon>Portunidae</taxon>
        <taxon>Portuninae</taxon>
        <taxon>Portunus</taxon>
    </lineage>
</organism>
<dbReference type="EMBL" id="VSRR010000319">
    <property type="protein sequence ID" value="MPC13964.1"/>
    <property type="molecule type" value="Genomic_DNA"/>
</dbReference>
<reference evidence="1 2" key="1">
    <citation type="submission" date="2019-05" db="EMBL/GenBank/DDBJ databases">
        <title>Another draft genome of Portunus trituberculatus and its Hox gene families provides insights of decapod evolution.</title>
        <authorList>
            <person name="Jeong J.-H."/>
            <person name="Song I."/>
            <person name="Kim S."/>
            <person name="Choi T."/>
            <person name="Kim D."/>
            <person name="Ryu S."/>
            <person name="Kim W."/>
        </authorList>
    </citation>
    <scope>NUCLEOTIDE SEQUENCE [LARGE SCALE GENOMIC DNA]</scope>
    <source>
        <tissue evidence="1">Muscle</tissue>
    </source>
</reference>
<evidence type="ECO:0000313" key="2">
    <source>
        <dbReference type="Proteomes" id="UP000324222"/>
    </source>
</evidence>
<keyword evidence="2" id="KW-1185">Reference proteome</keyword>
<dbReference type="AlphaFoldDB" id="A0A5B7CYW1"/>
<comment type="caution">
    <text evidence="1">The sequence shown here is derived from an EMBL/GenBank/DDBJ whole genome shotgun (WGS) entry which is preliminary data.</text>
</comment>
<gene>
    <name evidence="1" type="ORF">E2C01_006717</name>
</gene>
<protein>
    <submittedName>
        <fullName evidence="1">Uncharacterized protein</fullName>
    </submittedName>
</protein>
<evidence type="ECO:0000313" key="1">
    <source>
        <dbReference type="EMBL" id="MPC13964.1"/>
    </source>
</evidence>
<proteinExistence type="predicted"/>
<dbReference type="Proteomes" id="UP000324222">
    <property type="component" value="Unassembled WGS sequence"/>
</dbReference>
<accession>A0A5B7CYW1</accession>
<sequence>MFATFVLATSKFIVRRCRSHNSAAKLSSTLVTCTIVTAVWIIQTASVNTQDSAPPPFRLVRAASVLT</sequence>
<name>A0A5B7CYW1_PORTR</name>